<accession>A0A8J3ESD5</accession>
<evidence type="ECO:0008006" key="4">
    <source>
        <dbReference type="Google" id="ProtNLM"/>
    </source>
</evidence>
<dbReference type="Pfam" id="PF06245">
    <property type="entry name" value="DUF1015"/>
    <property type="match status" value="1"/>
</dbReference>
<dbReference type="InterPro" id="IPR008323">
    <property type="entry name" value="UCP033563"/>
</dbReference>
<evidence type="ECO:0000256" key="1">
    <source>
        <dbReference type="SAM" id="MobiDB-lite"/>
    </source>
</evidence>
<dbReference type="AlphaFoldDB" id="A0A8J3ESD5"/>
<reference evidence="2" key="2">
    <citation type="submission" date="2020-09" db="EMBL/GenBank/DDBJ databases">
        <authorList>
            <person name="Sun Q."/>
            <person name="Zhou Y."/>
        </authorList>
    </citation>
    <scope>NUCLEOTIDE SEQUENCE</scope>
    <source>
        <strain evidence="2">CGMCC 1.14988</strain>
    </source>
</reference>
<proteinExistence type="predicted"/>
<organism evidence="2 3">
    <name type="scientific">Egicoccus halophilus</name>
    <dbReference type="NCBI Taxonomy" id="1670830"/>
    <lineage>
        <taxon>Bacteria</taxon>
        <taxon>Bacillati</taxon>
        <taxon>Actinomycetota</taxon>
        <taxon>Nitriliruptoria</taxon>
        <taxon>Egicoccales</taxon>
        <taxon>Egicoccaceae</taxon>
        <taxon>Egicoccus</taxon>
    </lineage>
</organism>
<dbReference type="PANTHER" id="PTHR36454">
    <property type="entry name" value="LMO2823 PROTEIN"/>
    <property type="match status" value="1"/>
</dbReference>
<protein>
    <recommendedName>
        <fullName evidence="4">DUF1015 domain-containing protein</fullName>
    </recommendedName>
</protein>
<dbReference type="PANTHER" id="PTHR36454:SF1">
    <property type="entry name" value="DUF1015 DOMAIN-CONTAINING PROTEIN"/>
    <property type="match status" value="1"/>
</dbReference>
<sequence length="420" mass="44086">MRGVVPRREPQVAKLLPFVGHVLADDGAATDGRPPNPPPTPGQRVAMAAADPRSFLNILPSGAPEAAGDLEHTLQACRRHLDRYLHDGSFRRLDRPTLAVIAFGHGPDRVTAVVGDLEVSAFGRSFDPTTFDDAEVLPHERVRQDRVRHLVRYLEVVGVTSSPVALTHRPSAGVDAAVAAVVTGPPALAVRNPDGVDVTVWLVDDPTGLDGLTTAVADAGRLYVADGHHRAAAIAAHEPGSGRVLCALLPADQLTVLPFHRRVTGLGDAPVDPAAVLRVLTARGLRPRPLAGPSAPSAPGVVHVTVGAAWWVLDLTDRRVLDDPVEALDVRLVEREVIVPLLSTLGARAGEVDPWTDPRVASVAAPRGLAALASPDAVGLALAAPAVEDVLRVAEAGAVMPPKSTYVLPKLRSGLLVVPR</sequence>
<dbReference type="EMBL" id="BMHA01000001">
    <property type="protein sequence ID" value="GGI02871.1"/>
    <property type="molecule type" value="Genomic_DNA"/>
</dbReference>
<evidence type="ECO:0000313" key="2">
    <source>
        <dbReference type="EMBL" id="GGI02871.1"/>
    </source>
</evidence>
<name>A0A8J3ESD5_9ACTN</name>
<keyword evidence="3" id="KW-1185">Reference proteome</keyword>
<evidence type="ECO:0000313" key="3">
    <source>
        <dbReference type="Proteomes" id="UP000650511"/>
    </source>
</evidence>
<comment type="caution">
    <text evidence="2">The sequence shown here is derived from an EMBL/GenBank/DDBJ whole genome shotgun (WGS) entry which is preliminary data.</text>
</comment>
<feature type="region of interest" description="Disordered" evidence="1">
    <location>
        <begin position="26"/>
        <end position="45"/>
    </location>
</feature>
<reference evidence="2" key="1">
    <citation type="journal article" date="2014" name="Int. J. Syst. Evol. Microbiol.">
        <title>Complete genome sequence of Corynebacterium casei LMG S-19264T (=DSM 44701T), isolated from a smear-ripened cheese.</title>
        <authorList>
            <consortium name="US DOE Joint Genome Institute (JGI-PGF)"/>
            <person name="Walter F."/>
            <person name="Albersmeier A."/>
            <person name="Kalinowski J."/>
            <person name="Ruckert C."/>
        </authorList>
    </citation>
    <scope>NUCLEOTIDE SEQUENCE</scope>
    <source>
        <strain evidence="2">CGMCC 1.14988</strain>
    </source>
</reference>
<gene>
    <name evidence="2" type="ORF">GCM10011354_01830</name>
</gene>
<dbReference type="Proteomes" id="UP000650511">
    <property type="component" value="Unassembled WGS sequence"/>
</dbReference>